<dbReference type="EMBL" id="CP036546">
    <property type="protein sequence ID" value="QCQ44420.1"/>
    <property type="molecule type" value="Genomic_DNA"/>
</dbReference>
<sequence length="293" mass="34271">MKTISKLFLLFSIILLSSCDETELDQTVTNQVNPQKEEDSRIVFNSAKEFYNTLDTLSYMTYEEQTEWVRASGIKYPLYTDLEFCEDEIMAEMPRAFQALFNHKMEMQINDTIIAFEKGNMYVKSIKGKTLTVPLLYGQVGVNQEESEITTRAIYKTQYGKIGTSYQHEFKIPGSKFRYKYVHELKSVIIRENLPPHTTWSNLFLVLKLEWKGKKKWKVAEKEERNISINFNVCKRNLGKVKLNQEIRIDVQNTTSQSHSINIEGYIIHEVVGIPSTKMYNGWSYPLVEWQPQ</sequence>
<organism evidence="1 2">
    <name type="scientific">Bacteroides fragilis</name>
    <dbReference type="NCBI Taxonomy" id="817"/>
    <lineage>
        <taxon>Bacteria</taxon>
        <taxon>Pseudomonadati</taxon>
        <taxon>Bacteroidota</taxon>
        <taxon>Bacteroidia</taxon>
        <taxon>Bacteroidales</taxon>
        <taxon>Bacteroidaceae</taxon>
        <taxon>Bacteroides</taxon>
    </lineage>
</organism>
<dbReference type="RefSeq" id="WP_005811945.1">
    <property type="nucleotide sequence ID" value="NZ_CP036546.1"/>
</dbReference>
<proteinExistence type="predicted"/>
<evidence type="ECO:0000313" key="2">
    <source>
        <dbReference type="Proteomes" id="UP000036847"/>
    </source>
</evidence>
<gene>
    <name evidence="1" type="ORF">EC80_005935</name>
</gene>
<dbReference type="OrthoDB" id="1157488at2"/>
<dbReference type="PROSITE" id="PS51257">
    <property type="entry name" value="PROKAR_LIPOPROTEIN"/>
    <property type="match status" value="1"/>
</dbReference>
<dbReference type="Proteomes" id="UP000036847">
    <property type="component" value="Chromosome"/>
</dbReference>
<name>A0A3E5CSE4_BACFG</name>
<protein>
    <submittedName>
        <fullName evidence="1">Uncharacterized protein</fullName>
    </submittedName>
</protein>
<accession>A0A3E5CSE4</accession>
<reference evidence="1 2" key="1">
    <citation type="submission" date="2019-03" db="EMBL/GenBank/DDBJ databases">
        <title>Complete genome assembly of MDR B. fragilis.</title>
        <authorList>
            <person name="Sydenham T.V."/>
            <person name="Hasman H."/>
            <person name="Justesen U.S."/>
        </authorList>
    </citation>
    <scope>NUCLEOTIDE SEQUENCE [LARGE SCALE GENOMIC DNA]</scope>
    <source>
        <strain evidence="1 2">DCMSKEJBY0001B</strain>
    </source>
</reference>
<dbReference type="GeneID" id="99669922"/>
<evidence type="ECO:0000313" key="1">
    <source>
        <dbReference type="EMBL" id="QCQ44420.1"/>
    </source>
</evidence>
<dbReference type="AlphaFoldDB" id="A0A3E5CSE4"/>